<evidence type="ECO:0000256" key="1">
    <source>
        <dbReference type="ARBA" id="ARBA00001933"/>
    </source>
</evidence>
<comment type="catalytic activity">
    <reaction evidence="6">
        <text>L-serine + hexadecanoyl-CoA + H(+) = 3-oxosphinganine + CO2 + CoA</text>
        <dbReference type="Rhea" id="RHEA:14761"/>
        <dbReference type="ChEBI" id="CHEBI:15378"/>
        <dbReference type="ChEBI" id="CHEBI:16526"/>
        <dbReference type="ChEBI" id="CHEBI:33384"/>
        <dbReference type="ChEBI" id="CHEBI:57287"/>
        <dbReference type="ChEBI" id="CHEBI:57379"/>
        <dbReference type="ChEBI" id="CHEBI:58299"/>
        <dbReference type="EC" id="2.3.1.50"/>
    </reaction>
</comment>
<keyword evidence="8" id="KW-0812">Transmembrane</keyword>
<proteinExistence type="inferred from homology"/>
<name>A0A9Q0RE65_ANAIG</name>
<keyword evidence="11" id="KW-1185">Reference proteome</keyword>
<dbReference type="Pfam" id="PF00155">
    <property type="entry name" value="Aminotran_1_2"/>
    <property type="match status" value="1"/>
</dbReference>
<keyword evidence="5 7" id="KW-0663">Pyridoxal phosphate</keyword>
<organism evidence="10 11">
    <name type="scientific">Anaeramoeba ignava</name>
    <name type="common">Anaerobic marine amoeba</name>
    <dbReference type="NCBI Taxonomy" id="1746090"/>
    <lineage>
        <taxon>Eukaryota</taxon>
        <taxon>Metamonada</taxon>
        <taxon>Anaeramoebidae</taxon>
        <taxon>Anaeramoeba</taxon>
    </lineage>
</organism>
<keyword evidence="4" id="KW-0808">Transferase</keyword>
<accession>A0A9Q0RE65</accession>
<dbReference type="AlphaFoldDB" id="A0A9Q0RE65"/>
<feature type="domain" description="Aminotransferase class I/classII large" evidence="9">
    <location>
        <begin position="112"/>
        <end position="466"/>
    </location>
</feature>
<protein>
    <recommendedName>
        <fullName evidence="3">serine C-palmitoyltransferase</fullName>
        <ecNumber evidence="3">2.3.1.50</ecNumber>
    </recommendedName>
</protein>
<dbReference type="EC" id="2.3.1.50" evidence="3"/>
<dbReference type="OrthoDB" id="65434at2759"/>
<gene>
    <name evidence="10" type="ORF">M0811_00142</name>
</gene>
<dbReference type="InterPro" id="IPR001917">
    <property type="entry name" value="Aminotrans_II_pyridoxalP_BS"/>
</dbReference>
<dbReference type="GO" id="GO:0004758">
    <property type="term" value="F:serine C-palmitoyltransferase activity"/>
    <property type="evidence" value="ECO:0007669"/>
    <property type="project" value="UniProtKB-EC"/>
</dbReference>
<feature type="transmembrane region" description="Helical" evidence="8">
    <location>
        <begin position="7"/>
        <end position="27"/>
    </location>
</feature>
<evidence type="ECO:0000256" key="3">
    <source>
        <dbReference type="ARBA" id="ARBA00013220"/>
    </source>
</evidence>
<evidence type="ECO:0000256" key="5">
    <source>
        <dbReference type="ARBA" id="ARBA00022898"/>
    </source>
</evidence>
<dbReference type="InterPro" id="IPR050087">
    <property type="entry name" value="AON_synthase_class-II"/>
</dbReference>
<dbReference type="GO" id="GO:0017059">
    <property type="term" value="C:serine palmitoyltransferase complex"/>
    <property type="evidence" value="ECO:0007669"/>
    <property type="project" value="TreeGrafter"/>
</dbReference>
<sequence length="511" mass="57298">MTKYPITFFNIVTVYMTYGVMIIFGYLEDLFEKVCASFFSVLGLVKSGKKRKILAPLTDSFQAFYVRKVYGRVHDILNRPISSSPAAWIDVLERKFVPNKVNQLEFTGKTQKCLNMGSYNYLGFTVPSGFHDKKIVETLENYSPAMCSTRNEVGRSQKLIELEKKVAEFVRKEDAICFAMGFATNSTSLPLICGKESLIISDCLNHASLVWGSRSSKATVRVFQHNNMNHLEKVIRNAIVKGQPRTGRPWKKIMIVVEGIYSMEGEIVPLPEIIALKKKYKCYLYIDEAHSIGAIGESSRGVVDYYNLNPSDVDILMGTFTKSFGSVGGYIAADKDIIDTLRLKSYSSIYADSLSPACAEQILVALDSIMDKNVGNKRVKKLKENSNYLRKSLINKGFYTIGDMDSPVIPVLIYCPSVIAEFSRKCLAKGLALVSVGFPATNLVDTRIRLCVSSAHTKSDLDHAINVMDKVGTKLMTRYKLKNKINPDKIKTPFEKFSLLENNPKISIKQN</sequence>
<dbReference type="GO" id="GO:0016020">
    <property type="term" value="C:membrane"/>
    <property type="evidence" value="ECO:0007669"/>
    <property type="project" value="GOC"/>
</dbReference>
<evidence type="ECO:0000256" key="7">
    <source>
        <dbReference type="RuleBase" id="RU003693"/>
    </source>
</evidence>
<dbReference type="PROSITE" id="PS00599">
    <property type="entry name" value="AA_TRANSFER_CLASS_2"/>
    <property type="match status" value="1"/>
</dbReference>
<evidence type="ECO:0000256" key="4">
    <source>
        <dbReference type="ARBA" id="ARBA00022679"/>
    </source>
</evidence>
<dbReference type="EMBL" id="JAPDFW010000059">
    <property type="protein sequence ID" value="KAJ5076824.1"/>
    <property type="molecule type" value="Genomic_DNA"/>
</dbReference>
<evidence type="ECO:0000313" key="11">
    <source>
        <dbReference type="Proteomes" id="UP001149090"/>
    </source>
</evidence>
<dbReference type="GO" id="GO:0046512">
    <property type="term" value="P:sphingosine biosynthetic process"/>
    <property type="evidence" value="ECO:0007669"/>
    <property type="project" value="TreeGrafter"/>
</dbReference>
<evidence type="ECO:0000259" key="9">
    <source>
        <dbReference type="Pfam" id="PF00155"/>
    </source>
</evidence>
<dbReference type="Proteomes" id="UP001149090">
    <property type="component" value="Unassembled WGS sequence"/>
</dbReference>
<dbReference type="InterPro" id="IPR015422">
    <property type="entry name" value="PyrdxlP-dep_Trfase_small"/>
</dbReference>
<comment type="cofactor">
    <cofactor evidence="1 7">
        <name>pyridoxal 5'-phosphate</name>
        <dbReference type="ChEBI" id="CHEBI:597326"/>
    </cofactor>
</comment>
<dbReference type="GO" id="GO:0030170">
    <property type="term" value="F:pyridoxal phosphate binding"/>
    <property type="evidence" value="ECO:0007669"/>
    <property type="project" value="InterPro"/>
</dbReference>
<dbReference type="PANTHER" id="PTHR13693:SF3">
    <property type="entry name" value="LD36009P"/>
    <property type="match status" value="1"/>
</dbReference>
<evidence type="ECO:0000256" key="6">
    <source>
        <dbReference type="ARBA" id="ARBA00048528"/>
    </source>
</evidence>
<evidence type="ECO:0000256" key="8">
    <source>
        <dbReference type="SAM" id="Phobius"/>
    </source>
</evidence>
<dbReference type="InterPro" id="IPR015421">
    <property type="entry name" value="PyrdxlP-dep_Trfase_major"/>
</dbReference>
<dbReference type="GO" id="GO:0046513">
    <property type="term" value="P:ceramide biosynthetic process"/>
    <property type="evidence" value="ECO:0007669"/>
    <property type="project" value="TreeGrafter"/>
</dbReference>
<evidence type="ECO:0000256" key="2">
    <source>
        <dbReference type="ARBA" id="ARBA00008392"/>
    </source>
</evidence>
<dbReference type="Gene3D" id="3.40.640.10">
    <property type="entry name" value="Type I PLP-dependent aspartate aminotransferase-like (Major domain)"/>
    <property type="match status" value="1"/>
</dbReference>
<dbReference type="OMA" id="QPRANGC"/>
<dbReference type="Gene3D" id="3.90.1150.10">
    <property type="entry name" value="Aspartate Aminotransferase, domain 1"/>
    <property type="match status" value="1"/>
</dbReference>
<comment type="similarity">
    <text evidence="2 7">Belongs to the class-II pyridoxal-phosphate-dependent aminotransferase family.</text>
</comment>
<dbReference type="SUPFAM" id="SSF53383">
    <property type="entry name" value="PLP-dependent transferases"/>
    <property type="match status" value="1"/>
</dbReference>
<dbReference type="CDD" id="cd06454">
    <property type="entry name" value="KBL_like"/>
    <property type="match status" value="1"/>
</dbReference>
<dbReference type="InterPro" id="IPR015424">
    <property type="entry name" value="PyrdxlP-dep_Trfase"/>
</dbReference>
<dbReference type="PANTHER" id="PTHR13693">
    <property type="entry name" value="CLASS II AMINOTRANSFERASE/8-AMINO-7-OXONONANOATE SYNTHASE"/>
    <property type="match status" value="1"/>
</dbReference>
<reference evidence="10" key="1">
    <citation type="submission" date="2022-10" db="EMBL/GenBank/DDBJ databases">
        <title>Novel sulphate-reducing endosymbionts in the free-living metamonad Anaeramoeba.</title>
        <authorList>
            <person name="Jerlstrom-Hultqvist J."/>
            <person name="Cepicka I."/>
            <person name="Gallot-Lavallee L."/>
            <person name="Salas-Leiva D."/>
            <person name="Curtis B.A."/>
            <person name="Zahonova K."/>
            <person name="Pipaliya S."/>
            <person name="Dacks J."/>
            <person name="Roger A.J."/>
        </authorList>
    </citation>
    <scope>NUCLEOTIDE SEQUENCE</scope>
    <source>
        <strain evidence="10">BMAN</strain>
    </source>
</reference>
<keyword evidence="8" id="KW-1133">Transmembrane helix</keyword>
<evidence type="ECO:0000313" key="10">
    <source>
        <dbReference type="EMBL" id="KAJ5076824.1"/>
    </source>
</evidence>
<dbReference type="InterPro" id="IPR004839">
    <property type="entry name" value="Aminotransferase_I/II_large"/>
</dbReference>
<keyword evidence="8" id="KW-0472">Membrane</keyword>
<comment type="caution">
    <text evidence="10">The sequence shown here is derived from an EMBL/GenBank/DDBJ whole genome shotgun (WGS) entry which is preliminary data.</text>
</comment>